<feature type="coiled-coil region" evidence="11">
    <location>
        <begin position="1235"/>
        <end position="1262"/>
    </location>
</feature>
<evidence type="ECO:0000256" key="2">
    <source>
        <dbReference type="ARBA" id="ARBA00004442"/>
    </source>
</evidence>
<evidence type="ECO:0000256" key="9">
    <source>
        <dbReference type="ARBA" id="ARBA00023136"/>
    </source>
</evidence>
<dbReference type="Pfam" id="PF03895">
    <property type="entry name" value="YadA_anchor"/>
    <property type="match status" value="1"/>
</dbReference>
<protein>
    <submittedName>
        <fullName evidence="18">Autotransporter adhesin</fullName>
    </submittedName>
</protein>
<evidence type="ECO:0000259" key="13">
    <source>
        <dbReference type="Pfam" id="PF03895"/>
    </source>
</evidence>
<dbReference type="GO" id="GO:0009279">
    <property type="term" value="C:cell outer membrane"/>
    <property type="evidence" value="ECO:0007669"/>
    <property type="project" value="UniProtKB-SubCell"/>
</dbReference>
<dbReference type="Pfam" id="PF05658">
    <property type="entry name" value="YadA_head"/>
    <property type="match status" value="4"/>
</dbReference>
<evidence type="ECO:0000313" key="17">
    <source>
        <dbReference type="EMBL" id="OZN24159.1"/>
    </source>
</evidence>
<keyword evidence="10" id="KW-0998">Cell outer membrane</keyword>
<evidence type="ECO:0000256" key="1">
    <source>
        <dbReference type="ARBA" id="ARBA00004241"/>
    </source>
</evidence>
<dbReference type="Proteomes" id="UP000215738">
    <property type="component" value="Unassembled WGS sequence"/>
</dbReference>
<evidence type="ECO:0000256" key="10">
    <source>
        <dbReference type="ARBA" id="ARBA00023237"/>
    </source>
</evidence>
<feature type="domain" description="Trimeric autotransporter adhesin YadA-like stalk" evidence="15">
    <location>
        <begin position="418"/>
        <end position="460"/>
    </location>
</feature>
<dbReference type="Pfam" id="PF05662">
    <property type="entry name" value="YadA_stalk"/>
    <property type="match status" value="2"/>
</dbReference>
<keyword evidence="8" id="KW-0653">Protein transport</keyword>
<dbReference type="InterPro" id="IPR037174">
    <property type="entry name" value="Trimeric_adhesin"/>
</dbReference>
<feature type="domain" description="Trimeric autotransporter adhesin YadA-like C-terminal membrane anchor" evidence="13">
    <location>
        <begin position="1914"/>
        <end position="1970"/>
    </location>
</feature>
<dbReference type="Pfam" id="PF18669">
    <property type="entry name" value="Trp_ring"/>
    <property type="match status" value="2"/>
</dbReference>
<evidence type="ECO:0000256" key="7">
    <source>
        <dbReference type="ARBA" id="ARBA00022729"/>
    </source>
</evidence>
<feature type="compositionally biased region" description="Polar residues" evidence="12">
    <location>
        <begin position="1834"/>
        <end position="1849"/>
    </location>
</feature>
<evidence type="ECO:0000256" key="4">
    <source>
        <dbReference type="ARBA" id="ARBA00022448"/>
    </source>
</evidence>
<keyword evidence="7" id="KW-0732">Signal</keyword>
<dbReference type="Gene3D" id="3.90.1780.10">
    <property type="entry name" value="Trimeric adhesin"/>
    <property type="match status" value="7"/>
</dbReference>
<comment type="subcellular location">
    <subcellularLocation>
        <location evidence="2">Cell outer membrane</location>
    </subcellularLocation>
    <subcellularLocation>
        <location evidence="1">Cell surface</location>
    </subcellularLocation>
</comment>
<accession>A0A263HB69</accession>
<dbReference type="InterPro" id="IPR045584">
    <property type="entry name" value="Pilin-like"/>
</dbReference>
<comment type="similarity">
    <text evidence="3">Belongs to the autotransporter-2 (AT-2) (TC 1.B.40) family.</text>
</comment>
<feature type="region of interest" description="Disordered" evidence="12">
    <location>
        <begin position="1834"/>
        <end position="1853"/>
    </location>
</feature>
<evidence type="ECO:0000259" key="16">
    <source>
        <dbReference type="Pfam" id="PF18669"/>
    </source>
</evidence>
<dbReference type="InterPro" id="IPR008635">
    <property type="entry name" value="Coiled_stalk_dom"/>
</dbReference>
<keyword evidence="5" id="KW-1134">Transmembrane beta strand</keyword>
<evidence type="ECO:0000256" key="8">
    <source>
        <dbReference type="ARBA" id="ARBA00022927"/>
    </source>
</evidence>
<dbReference type="Gene3D" id="3.30.1300.30">
    <property type="entry name" value="GSPII I/J protein-like"/>
    <property type="match status" value="1"/>
</dbReference>
<reference evidence="18 20" key="2">
    <citation type="submission" date="2018-06" db="EMBL/GenBank/DDBJ databases">
        <authorList>
            <consortium name="Pathogen Informatics"/>
            <person name="Doyle S."/>
        </authorList>
    </citation>
    <scope>NUCLEOTIDE SEQUENCE [LARGE SCALE GENOMIC DNA]</scope>
    <source>
        <strain evidence="18 20">NCTC10851</strain>
    </source>
</reference>
<dbReference type="SUPFAM" id="SSF101967">
    <property type="entry name" value="Adhesin YadA, collagen-binding domain"/>
    <property type="match status" value="3"/>
</dbReference>
<evidence type="ECO:0000259" key="15">
    <source>
        <dbReference type="Pfam" id="PF05662"/>
    </source>
</evidence>
<feature type="domain" description="Trimeric autotransporter adhesin YadA-like head" evidence="14">
    <location>
        <begin position="205"/>
        <end position="224"/>
    </location>
</feature>
<dbReference type="InterPro" id="IPR005594">
    <property type="entry name" value="YadA_C"/>
</dbReference>
<evidence type="ECO:0000256" key="5">
    <source>
        <dbReference type="ARBA" id="ARBA00022452"/>
    </source>
</evidence>
<keyword evidence="6" id="KW-0812">Transmembrane</keyword>
<keyword evidence="4" id="KW-0813">Transport</keyword>
<evidence type="ECO:0000256" key="6">
    <source>
        <dbReference type="ARBA" id="ARBA00022692"/>
    </source>
</evidence>
<evidence type="ECO:0000313" key="18">
    <source>
        <dbReference type="EMBL" id="SUU34961.1"/>
    </source>
</evidence>
<evidence type="ECO:0000259" key="14">
    <source>
        <dbReference type="Pfam" id="PF05658"/>
    </source>
</evidence>
<keyword evidence="9" id="KW-0472">Membrane</keyword>
<dbReference type="GO" id="GO:0015031">
    <property type="term" value="P:protein transport"/>
    <property type="evidence" value="ECO:0007669"/>
    <property type="project" value="UniProtKB-KW"/>
</dbReference>
<keyword evidence="19" id="KW-1185">Reference proteome</keyword>
<dbReference type="Gene3D" id="2.20.25.140">
    <property type="match status" value="1"/>
</dbReference>
<evidence type="ECO:0000313" key="19">
    <source>
        <dbReference type="Proteomes" id="UP000215738"/>
    </source>
</evidence>
<dbReference type="CDD" id="cd12820">
    <property type="entry name" value="LbR_YadA-like"/>
    <property type="match status" value="1"/>
</dbReference>
<feature type="domain" description="Trimeric autotransporter adhesin YadA-like head" evidence="14">
    <location>
        <begin position="86"/>
        <end position="109"/>
    </location>
</feature>
<dbReference type="RefSeq" id="WP_094947683.1">
    <property type="nucleotide sequence ID" value="NZ_NLFK01000013.1"/>
</dbReference>
<dbReference type="Proteomes" id="UP000254507">
    <property type="component" value="Unassembled WGS sequence"/>
</dbReference>
<dbReference type="SUPFAM" id="SSF54523">
    <property type="entry name" value="Pili subunits"/>
    <property type="match status" value="1"/>
</dbReference>
<sequence>MSYPNGDRHHNKYSYYLNPILLGKKNNEDDYFEDTSIAPVYNIYSGGIALGSAATVSEHAEDGIAVGVGAKTDGQMGTSVGFFTQAIGRHSSAYGFQSVAYGNQSIAMGERPISIGSSSMAIGAYSVANPAYYYGYLKKTKNGNGLENVDNPLAKTSVENQEIYVVDKGETLTCTEGEYKTKNGNDCLKSTPALAIGAEAKALNVNALAIGTQAEATGVRSVAIHGNATEERAVAVGFFSEANAHNAVALGARASVGGESSIAVGEKTIVEKANSTAVGQLNVVRGERSGSFGYSGNIKDNFKIYEESERDDNGVIKPYGQRNYSAFNYGVFSDDAYAFGNKNKIDKTANKTFVLGNNITATNENNVILGNESEDKKFKEVDGAKNGTFVTVGPLKYNGFAGTPKGVVSVGKKGAERQLVNVAPGEISSTSTDAINGSQLYATNAILGNVANSTVNALGGATLDLDKNGTFRVSYNLTSSNPSTSEATGTIYTNVGSALTALSQAVNQPLTFKANQLADTGANGSQQELGSTISIVGATANEAQGVNNDKAVAGTYSAKNIQTVVTDNQIQIQMAENPEFRSTNVTNGTTSTVITPENITVGNKTGGSPIVIGANAEGHNQITNLTTTIQTPATAPVTNKPTGDMLNNAATIGDVLHAGWNLTENGHAKDVVTPYDSVNFANGVGTTAVVGTSDDGTTSTVRINSFLGITDKAGNQLVLGKDGKYYKPSELKPNGEPKDGAAPVEAEDILVNVINPAATNGTKGNMVQVGNLSSGLGTKNIDTYPSGKNNPTKPSPLLDLYALADGTSNYKIPDSNAATVGDLRNMGWIVSASGNGYLNTVKNANQVNFVGIDGISVTGEDVGDIRTITAKVNVDNITTEITYKADGYEKLYRQKDGSYNTKRDGSGKKLTAEELKDKNLISQISAITPMVNGETVNGVPNLVNSYTTTLNNTPEGIKVEVNTGEITPQDDGTVTSPVANLDDLKAKQEALKAAQQVLATAPDSEKPKAQEKVKEAEDALNDTGVNKIATAQNVAEAINKSGWRTKPTKVVDKDGKTVENPAETIVNPGDTVNYVDGKATTANVVVTQGSDGKETVNVSYDINVDGKTTKITYVTGSGEQQKAVYEKDGKFYTQPNGQGDEIQAAQVRSQITAIAPTFTANEKGDKAGSLNFVDTPTTRVNVEGNNVTVDVKTGDITNNVKGDVTGPVTPTLIDALKAAQNAKTALPTDATPEQLQAAQVAIDEAQKAIDDANKQIATTQNVADSINQSGWNVVSKANGGTVSGNQETKLVNPGSTVELKAGKNIDIKQEGMNFTFATVADPEFNTVAIGNPTYQDADGKAVNKAGDKYYYADGTEVPADKVVTPTSPATKLAAETAIPATNNHETNAPTTALNMTSVDGKPTQLTGVGSVLNTTTVATNPDANSSTAPVDSKLVDLGNATNPLSEQQLNSAATVRDIANMGWVISAEDSYKDTVKNANEVKFLGTGLATVSGKTDEAGVRTITVNVDAQRAVESAQLPVVYTNRDGDKLVKVADKFYKAGDVTNGIPNQGVTPVNSGDVIAAMNNGDNNTTTPMALSNVQSHLTPTTSTTQLIDKVGAVSTVEAPTTSQTAPTVAEAAKMNNKAATVGDVLNAGWNLQVNGEAKDFVKPYDTVNFGDGIGTKAEVESDGTISTIKVNIDAGSLEANADGSVRGSAPTPELAENLAKAEEALAAVEALGDNAPKNVLEAAKAAVYDAEKAIKQANANKVATVSNVVEAVNNSGWTATVGKTGTGEVVNKGGDKLVNPGDTVSIIAGDNMKITKDGLNYTVETKKEVTFDRVTANVVNVGPVSLSGSTAANPDGSRTNELSVGKPGEETRITNVAKGVKPTDAVNVGQLKDEIGGINNRINKATKEHRSGIAGAAAIAGLPEIHLSGKSMLAAAASTYKGENAIAIGYSRLSDNSKIKLKITGSATSQGDVIGTVGVGYAW</sequence>
<reference evidence="17 19" key="1">
    <citation type="submission" date="2017-07" db="EMBL/GenBank/DDBJ databases">
        <title>Virulence factors identified in Actinobacillus seminis.</title>
        <authorList>
            <person name="Negrete-Abascal E."/>
            <person name="Vaca-Pacheco S."/>
            <person name="Montes-Garcia F."/>
            <person name="Leyto-Gil A.M."/>
            <person name="Fragoso-Garcia E."/>
            <person name="Carvente-Garcia R."/>
            <person name="Perez-Agueros S."/>
            <person name="Castelan-Sanchez H.G."/>
            <person name="Garcia-Molina A."/>
            <person name="Villamar T.E."/>
            <person name="Vazquez-Cruz C."/>
        </authorList>
    </citation>
    <scope>NUCLEOTIDE SEQUENCE [LARGE SCALE GENOMIC DNA]</scope>
    <source>
        <strain evidence="17 19">ATCC 15768</strain>
    </source>
</reference>
<name>A0A263HB69_9PAST</name>
<dbReference type="Gene3D" id="2.150.10.10">
    <property type="entry name" value="Serralysin-like metalloprotease, C-terminal"/>
    <property type="match status" value="3"/>
</dbReference>
<dbReference type="InterPro" id="IPR008640">
    <property type="entry name" value="Adhesin_Head_dom"/>
</dbReference>
<dbReference type="InParanoid" id="A0A263HB69"/>
<feature type="domain" description="Trimeric autotransporter adhesin YadA-like head" evidence="14">
    <location>
        <begin position="258"/>
        <end position="280"/>
    </location>
</feature>
<keyword evidence="11" id="KW-0175">Coiled coil</keyword>
<dbReference type="GO" id="GO:0009986">
    <property type="term" value="C:cell surface"/>
    <property type="evidence" value="ECO:0007669"/>
    <property type="project" value="UniProtKB-SubCell"/>
</dbReference>
<feature type="domain" description="Trimeric autotransporter adhesin YadA-like stalk" evidence="15">
    <location>
        <begin position="1859"/>
        <end position="1895"/>
    </location>
</feature>
<proteinExistence type="inferred from homology"/>
<evidence type="ECO:0000256" key="3">
    <source>
        <dbReference type="ARBA" id="ARBA00005848"/>
    </source>
</evidence>
<feature type="domain" description="Trimeric autotransporter adhesin YadA-like head" evidence="14">
    <location>
        <begin position="228"/>
        <end position="254"/>
    </location>
</feature>
<dbReference type="OrthoDB" id="5670697at2"/>
<dbReference type="SUPFAM" id="SSF101999">
    <property type="entry name" value="Trimeric adhesin"/>
    <property type="match status" value="3"/>
</dbReference>
<feature type="domain" description="Trimeric autotransporter adhesin Trp ring" evidence="16">
    <location>
        <begin position="1461"/>
        <end position="1508"/>
    </location>
</feature>
<dbReference type="EMBL" id="NLFK01000013">
    <property type="protein sequence ID" value="OZN24159.1"/>
    <property type="molecule type" value="Genomic_DNA"/>
</dbReference>
<evidence type="ECO:0000256" key="12">
    <source>
        <dbReference type="SAM" id="MobiDB-lite"/>
    </source>
</evidence>
<organism evidence="18 20">
    <name type="scientific">Actinobacillus seminis</name>
    <dbReference type="NCBI Taxonomy" id="722"/>
    <lineage>
        <taxon>Bacteria</taxon>
        <taxon>Pseudomonadati</taxon>
        <taxon>Pseudomonadota</taxon>
        <taxon>Gammaproteobacteria</taxon>
        <taxon>Pasteurellales</taxon>
        <taxon>Pasteurellaceae</taxon>
        <taxon>Actinobacillus</taxon>
    </lineage>
</organism>
<dbReference type="InterPro" id="IPR040482">
    <property type="entry name" value="Trp_ring"/>
</dbReference>
<evidence type="ECO:0000313" key="20">
    <source>
        <dbReference type="Proteomes" id="UP000254507"/>
    </source>
</evidence>
<dbReference type="EMBL" id="UFSB01000001">
    <property type="protein sequence ID" value="SUU34961.1"/>
    <property type="molecule type" value="Genomic_DNA"/>
</dbReference>
<gene>
    <name evidence="17" type="ORF">CFY87_10725</name>
    <name evidence="18" type="ORF">NCTC10851_00663</name>
</gene>
<dbReference type="InterPro" id="IPR011049">
    <property type="entry name" value="Serralysin-like_metalloprot_C"/>
</dbReference>
<evidence type="ECO:0000256" key="11">
    <source>
        <dbReference type="SAM" id="Coils"/>
    </source>
</evidence>
<feature type="domain" description="Trimeric autotransporter adhesin Trp ring" evidence="16">
    <location>
        <begin position="826"/>
        <end position="873"/>
    </location>
</feature>